<protein>
    <submittedName>
        <fullName evidence="2">Uncharacterized protein</fullName>
    </submittedName>
</protein>
<evidence type="ECO:0000313" key="2">
    <source>
        <dbReference type="EMBL" id="MFD2421866.1"/>
    </source>
</evidence>
<organism evidence="2 3">
    <name type="scientific">Amycolatopsis pigmentata</name>
    <dbReference type="NCBI Taxonomy" id="450801"/>
    <lineage>
        <taxon>Bacteria</taxon>
        <taxon>Bacillati</taxon>
        <taxon>Actinomycetota</taxon>
        <taxon>Actinomycetes</taxon>
        <taxon>Pseudonocardiales</taxon>
        <taxon>Pseudonocardiaceae</taxon>
        <taxon>Amycolatopsis</taxon>
    </lineage>
</organism>
<sequence>MRALTREIKDPKFPVCRFLTQHFGNTKDVQRQYRDAVEPFRLPGNSANPGTLGTANVSSDVSCRLR</sequence>
<dbReference type="EMBL" id="JBHUKR010000023">
    <property type="protein sequence ID" value="MFD2421866.1"/>
    <property type="molecule type" value="Genomic_DNA"/>
</dbReference>
<gene>
    <name evidence="2" type="ORF">ACFSXZ_36615</name>
</gene>
<feature type="compositionally biased region" description="Polar residues" evidence="1">
    <location>
        <begin position="45"/>
        <end position="66"/>
    </location>
</feature>
<name>A0ABW5GAE0_9PSEU</name>
<dbReference type="Proteomes" id="UP001597417">
    <property type="component" value="Unassembled WGS sequence"/>
</dbReference>
<reference evidence="3" key="1">
    <citation type="journal article" date="2019" name="Int. J. Syst. Evol. Microbiol.">
        <title>The Global Catalogue of Microorganisms (GCM) 10K type strain sequencing project: providing services to taxonomists for standard genome sequencing and annotation.</title>
        <authorList>
            <consortium name="The Broad Institute Genomics Platform"/>
            <consortium name="The Broad Institute Genome Sequencing Center for Infectious Disease"/>
            <person name="Wu L."/>
            <person name="Ma J."/>
        </authorList>
    </citation>
    <scope>NUCLEOTIDE SEQUENCE [LARGE SCALE GENOMIC DNA]</scope>
    <source>
        <strain evidence="3">CGMCC 4.7645</strain>
    </source>
</reference>
<dbReference type="RefSeq" id="WP_378270675.1">
    <property type="nucleotide sequence ID" value="NZ_JBHUKR010000023.1"/>
</dbReference>
<evidence type="ECO:0000256" key="1">
    <source>
        <dbReference type="SAM" id="MobiDB-lite"/>
    </source>
</evidence>
<evidence type="ECO:0000313" key="3">
    <source>
        <dbReference type="Proteomes" id="UP001597417"/>
    </source>
</evidence>
<comment type="caution">
    <text evidence="2">The sequence shown here is derived from an EMBL/GenBank/DDBJ whole genome shotgun (WGS) entry which is preliminary data.</text>
</comment>
<proteinExistence type="predicted"/>
<accession>A0ABW5GAE0</accession>
<keyword evidence="3" id="KW-1185">Reference proteome</keyword>
<feature type="region of interest" description="Disordered" evidence="1">
    <location>
        <begin position="44"/>
        <end position="66"/>
    </location>
</feature>